<reference evidence="1" key="1">
    <citation type="submission" date="2023-06" db="EMBL/GenBank/DDBJ databases">
        <authorList>
            <person name="Kurt Z."/>
        </authorList>
    </citation>
    <scope>NUCLEOTIDE SEQUENCE</scope>
</reference>
<gene>
    <name evidence="2" type="ORF">HINF_LOCUS21855</name>
    <name evidence="1" type="ORF">HINF_LOCUS57874</name>
</gene>
<evidence type="ECO:0000313" key="2">
    <source>
        <dbReference type="EMBL" id="CAL6009958.1"/>
    </source>
</evidence>
<name>A0AA86R201_9EUKA</name>
<dbReference type="EMBL" id="CATOUU010001068">
    <property type="protein sequence ID" value="CAI9970229.1"/>
    <property type="molecule type" value="Genomic_DNA"/>
</dbReference>
<comment type="caution">
    <text evidence="1">The sequence shown here is derived from an EMBL/GenBank/DDBJ whole genome shotgun (WGS) entry which is preliminary data.</text>
</comment>
<reference evidence="2 3" key="2">
    <citation type="submission" date="2024-07" db="EMBL/GenBank/DDBJ databases">
        <authorList>
            <person name="Akdeniz Z."/>
        </authorList>
    </citation>
    <scope>NUCLEOTIDE SEQUENCE [LARGE SCALE GENOMIC DNA]</scope>
</reference>
<keyword evidence="3" id="KW-1185">Reference proteome</keyword>
<evidence type="ECO:0000313" key="3">
    <source>
        <dbReference type="Proteomes" id="UP001642409"/>
    </source>
</evidence>
<dbReference type="Proteomes" id="UP001642409">
    <property type="component" value="Unassembled WGS sequence"/>
</dbReference>
<evidence type="ECO:0000313" key="1">
    <source>
        <dbReference type="EMBL" id="CAI9970229.1"/>
    </source>
</evidence>
<sequence>MPTRSQFFSPQYIIQQSVLSQQVGNHSRAISLLQAFIDSAPPNSVPLQIVVLYLKSLVHLNENLCAFNLLTVFTQRSYLQQYSDSDFLQFIYLDLFMNLTGFYQNSILEELKNEQTLVQFREIFVKFISLQKEDSETYEKLYNRFKFLHNYVLMQLQINTTQNEGNKMQALFTNVDFHSPILIQYYIQNLIHVKALDEFHLQKLIKMFNNSKSKINIDFTVTNETGYQFNAQQIIIEFKHTSNLQKLLKANVKIVQNTKTYAEMKEILELMLKSVVQAAQHFIKQQKQYSGFVAFWCGKELSQIGKNAESKLKQDFYMEGHLEIFKAQIAQISDKYCAIFDEKHEMINSREQFGHIYTEDILFENINAQMDDYVNNTELSNVLINFQRFELSFDAIDSFIRKRIAEIYFQTAVQLIKINSTAQAVQYLEMSRDAFPMRENYLLSARLQARSGKEKEARDIMEQWDRIIEGV</sequence>
<protein>
    <submittedName>
        <fullName evidence="1">Uncharacterized protein</fullName>
    </submittedName>
</protein>
<proteinExistence type="predicted"/>
<dbReference type="AlphaFoldDB" id="A0AA86R201"/>
<organism evidence="1">
    <name type="scientific">Hexamita inflata</name>
    <dbReference type="NCBI Taxonomy" id="28002"/>
    <lineage>
        <taxon>Eukaryota</taxon>
        <taxon>Metamonada</taxon>
        <taxon>Diplomonadida</taxon>
        <taxon>Hexamitidae</taxon>
        <taxon>Hexamitinae</taxon>
        <taxon>Hexamita</taxon>
    </lineage>
</organism>
<accession>A0AA86R201</accession>
<dbReference type="EMBL" id="CAXDID020000060">
    <property type="protein sequence ID" value="CAL6009958.1"/>
    <property type="molecule type" value="Genomic_DNA"/>
</dbReference>